<evidence type="ECO:0000256" key="2">
    <source>
        <dbReference type="ARBA" id="ARBA00022630"/>
    </source>
</evidence>
<dbReference type="GO" id="GO:0004499">
    <property type="term" value="F:N,N-dimethylaniline monooxygenase activity"/>
    <property type="evidence" value="ECO:0007669"/>
    <property type="project" value="InterPro"/>
</dbReference>
<dbReference type="InterPro" id="IPR036188">
    <property type="entry name" value="FAD/NAD-bd_sf"/>
</dbReference>
<dbReference type="AlphaFoldDB" id="A0A0F4GQM4"/>
<dbReference type="PANTHER" id="PTHR42877">
    <property type="entry name" value="L-ORNITHINE N(5)-MONOOXYGENASE-RELATED"/>
    <property type="match status" value="1"/>
</dbReference>
<sequence length="489" mass="56115">MSAEEAENHTCRHGSCWNALCRHKSKKMLTNYELVCYDKNPSPGGTWLENRIQEYFMKFYHKHNLADFAVFNTEVLSAEWDGVQGIWKVELKNTKDGTIIHDTCNVLINGSGVLTKWKWPSIPGLQDFQIVAHSACWPQDLDWSGKRVAVIGSGSSSIQMVPKLAETATQLPVFMRNKTYIAPRFGANIMNKEADPDAMDPAAAGKHKYTELEKKRFREDPEYLQAYRTRLEQGVASGWDHVYRGSELNVQGKAYVQASMRERLGDRDDLKEKIIPSWSPGCRRLTPGENYLESLTSSNVEVIWGEIDHISESGLVTESGREVQVDILACATGFDVHFLPHFKITGERGRVMQDQKDPNIYASIAHPNFPNYFVINGPQSIGLRDALYLRTKHKSNAWHAKHSIWAEDCRSWYKDNTRDGRVFVWPGSMLHHLKYLKRRRYEYYEIEYDDPGNIFAFLGNGKTISEVKYGPQVPVPYIRINEDEVWDIE</sequence>
<dbReference type="Pfam" id="PF00743">
    <property type="entry name" value="FMO-like"/>
    <property type="match status" value="1"/>
</dbReference>
<dbReference type="GO" id="GO:0050660">
    <property type="term" value="F:flavin adenine dinucleotide binding"/>
    <property type="evidence" value="ECO:0007669"/>
    <property type="project" value="InterPro"/>
</dbReference>
<name>A0A0F4GQM4_9PEZI</name>
<keyword evidence="4" id="KW-0560">Oxidoreductase</keyword>
<comment type="similarity">
    <text evidence="1">Belongs to the FAD-binding monooxygenase family.</text>
</comment>
<reference evidence="5 6" key="1">
    <citation type="submission" date="2015-03" db="EMBL/GenBank/DDBJ databases">
        <title>RNA-seq based gene annotation and comparative genomics of four Zymoseptoria species reveal species-specific pathogenicity related genes and transposable element activity.</title>
        <authorList>
            <person name="Grandaubert J."/>
            <person name="Bhattacharyya A."/>
            <person name="Stukenbrock E.H."/>
        </authorList>
    </citation>
    <scope>NUCLEOTIDE SEQUENCE [LARGE SCALE GENOMIC DNA]</scope>
    <source>
        <strain evidence="5 6">Zb18110</strain>
    </source>
</reference>
<evidence type="ECO:0000313" key="5">
    <source>
        <dbReference type="EMBL" id="KJX99749.1"/>
    </source>
</evidence>
<dbReference type="OrthoDB" id="74360at2759"/>
<evidence type="ECO:0000256" key="4">
    <source>
        <dbReference type="ARBA" id="ARBA00023002"/>
    </source>
</evidence>
<keyword evidence="6" id="KW-1185">Reference proteome</keyword>
<dbReference type="Proteomes" id="UP000033647">
    <property type="component" value="Unassembled WGS sequence"/>
</dbReference>
<accession>A0A0F4GQM4</accession>
<evidence type="ECO:0000256" key="3">
    <source>
        <dbReference type="ARBA" id="ARBA00022827"/>
    </source>
</evidence>
<dbReference type="Gene3D" id="3.50.50.60">
    <property type="entry name" value="FAD/NAD(P)-binding domain"/>
    <property type="match status" value="2"/>
</dbReference>
<keyword evidence="2" id="KW-0285">Flavoprotein</keyword>
<comment type="caution">
    <text evidence="5">The sequence shown here is derived from an EMBL/GenBank/DDBJ whole genome shotgun (WGS) entry which is preliminary data.</text>
</comment>
<evidence type="ECO:0000313" key="6">
    <source>
        <dbReference type="Proteomes" id="UP000033647"/>
    </source>
</evidence>
<dbReference type="InterPro" id="IPR020946">
    <property type="entry name" value="Flavin_mOase-like"/>
</dbReference>
<dbReference type="PANTHER" id="PTHR42877:SF8">
    <property type="entry name" value="MONOOXYGENASE"/>
    <property type="match status" value="1"/>
</dbReference>
<dbReference type="EMBL" id="LAFY01000344">
    <property type="protein sequence ID" value="KJX99749.1"/>
    <property type="molecule type" value="Genomic_DNA"/>
</dbReference>
<keyword evidence="3" id="KW-0274">FAD</keyword>
<evidence type="ECO:0000256" key="1">
    <source>
        <dbReference type="ARBA" id="ARBA00010139"/>
    </source>
</evidence>
<dbReference type="GO" id="GO:0050661">
    <property type="term" value="F:NADP binding"/>
    <property type="evidence" value="ECO:0007669"/>
    <property type="project" value="InterPro"/>
</dbReference>
<proteinExistence type="inferred from homology"/>
<gene>
    <name evidence="5" type="ORF">TI39_contig352g00069</name>
</gene>
<dbReference type="InterPro" id="IPR051209">
    <property type="entry name" value="FAD-bind_Monooxygenase_sf"/>
</dbReference>
<protein>
    <submittedName>
        <fullName evidence="5">Uncharacterized protein</fullName>
    </submittedName>
</protein>
<dbReference type="SUPFAM" id="SSF51905">
    <property type="entry name" value="FAD/NAD(P)-binding domain"/>
    <property type="match status" value="2"/>
</dbReference>
<organism evidence="5 6">
    <name type="scientific">Zymoseptoria brevis</name>
    <dbReference type="NCBI Taxonomy" id="1047168"/>
    <lineage>
        <taxon>Eukaryota</taxon>
        <taxon>Fungi</taxon>
        <taxon>Dikarya</taxon>
        <taxon>Ascomycota</taxon>
        <taxon>Pezizomycotina</taxon>
        <taxon>Dothideomycetes</taxon>
        <taxon>Dothideomycetidae</taxon>
        <taxon>Mycosphaerellales</taxon>
        <taxon>Mycosphaerellaceae</taxon>
        <taxon>Zymoseptoria</taxon>
    </lineage>
</organism>